<dbReference type="WBParaSite" id="PSU_v2.g1112.t1">
    <property type="protein sequence ID" value="PSU_v2.g1112.t1"/>
    <property type="gene ID" value="PSU_v2.g1112"/>
</dbReference>
<organism evidence="2 3">
    <name type="scientific">Panagrolaimus superbus</name>
    <dbReference type="NCBI Taxonomy" id="310955"/>
    <lineage>
        <taxon>Eukaryota</taxon>
        <taxon>Metazoa</taxon>
        <taxon>Ecdysozoa</taxon>
        <taxon>Nematoda</taxon>
        <taxon>Chromadorea</taxon>
        <taxon>Rhabditida</taxon>
        <taxon>Tylenchina</taxon>
        <taxon>Panagrolaimomorpha</taxon>
        <taxon>Panagrolaimoidea</taxon>
        <taxon>Panagrolaimidae</taxon>
        <taxon>Panagrolaimus</taxon>
    </lineage>
</organism>
<evidence type="ECO:0000313" key="3">
    <source>
        <dbReference type="WBParaSite" id="PSU_v2.g1112.t1"/>
    </source>
</evidence>
<feature type="region of interest" description="Disordered" evidence="1">
    <location>
        <begin position="485"/>
        <end position="511"/>
    </location>
</feature>
<accession>A0A914XT28</accession>
<proteinExistence type="predicted"/>
<feature type="region of interest" description="Disordered" evidence="1">
    <location>
        <begin position="37"/>
        <end position="72"/>
    </location>
</feature>
<evidence type="ECO:0000256" key="1">
    <source>
        <dbReference type="SAM" id="MobiDB-lite"/>
    </source>
</evidence>
<feature type="compositionally biased region" description="Basic and acidic residues" evidence="1">
    <location>
        <begin position="496"/>
        <end position="506"/>
    </location>
</feature>
<sequence>MSKKDDRRTSILKPFEENVPEVNKTKRRVSFHTHRTVKEFNKADMGGDQTPKNESIHYSGSSEEKSSFFGGNRPGSALTYTSHQTTDIVMNDKDFTMNSTANVTMAMFDRVAKRESRAIDDDATNVVDPTIAVFGNLIPFSTPIRNTTNYQEDQTLAFIEKFVPTERLTPEVRASPKRIAELYEEITCPIHISSPTSDKNPYNVDEDVAKAFKSCQLSPVKHRQEAGGGSLEFDLENDDHYAAEELLDGNKTLTMPQRSSSSPTSHALPMNSTYVVTASSVEGMYLPDESETINPISDPSKDKTYVVDQMKDDDIEMNDTSRTSSTTNSFHAPQHSEITKKKFRRLSDIINREKRRSSILSAAASSAANSPAIPEETAQQPSTLTVVNATINLSIAKSTINKSVANCSLDVFDEPMETTEAVSSEENVDDSLNQHDSVFENTFEQKPKQRNNTSILKNGTMLLEDVRTPTKYLEDSNFTIPVPPCDESFPTVHQPNDSEKLQKSDSNKSVISQKSVLNQTFEVQSEVSKIMPNGLPAIDKRYIRKEEAPKVNQTPGWAKYSKCLEIMKKMSEKEKKEQAIAMEDFDEEPNYLHGDSYIP</sequence>
<feature type="compositionally biased region" description="Low complexity" evidence="1">
    <location>
        <begin position="320"/>
        <end position="329"/>
    </location>
</feature>
<reference evidence="3" key="1">
    <citation type="submission" date="2022-11" db="UniProtKB">
        <authorList>
            <consortium name="WormBaseParasite"/>
        </authorList>
    </citation>
    <scope>IDENTIFICATION</scope>
</reference>
<evidence type="ECO:0000313" key="2">
    <source>
        <dbReference type="Proteomes" id="UP000887577"/>
    </source>
</evidence>
<feature type="region of interest" description="Disordered" evidence="1">
    <location>
        <begin position="316"/>
        <end position="337"/>
    </location>
</feature>
<dbReference type="Proteomes" id="UP000887577">
    <property type="component" value="Unplaced"/>
</dbReference>
<protein>
    <submittedName>
        <fullName evidence="3">Uncharacterized protein</fullName>
    </submittedName>
</protein>
<name>A0A914XT28_9BILA</name>
<dbReference type="AlphaFoldDB" id="A0A914XT28"/>
<keyword evidence="2" id="KW-1185">Reference proteome</keyword>